<organism evidence="1">
    <name type="scientific">Tetraselmis sp. GSL018</name>
    <dbReference type="NCBI Taxonomy" id="582737"/>
    <lineage>
        <taxon>Eukaryota</taxon>
        <taxon>Viridiplantae</taxon>
        <taxon>Chlorophyta</taxon>
        <taxon>core chlorophytes</taxon>
        <taxon>Chlorodendrophyceae</taxon>
        <taxon>Chlorodendrales</taxon>
        <taxon>Chlorodendraceae</taxon>
        <taxon>Tetraselmis</taxon>
    </lineage>
</organism>
<accession>A0A061SHY0</accession>
<sequence>GAPLGFYYLSNAPSSPGSGWRLCTEAAIQPFSWRNSSGYEGDGLNGKFWANLKNADVYLPAERSFSRPVSAFQWALSPDLWWCRHGAARMPAAEHWRKIIDKTVQLVDIEELILRDGGEKPEGSTRGRGDLLADVRRIAGAMASAQKRE</sequence>
<dbReference type="EMBL" id="GBEZ01002740">
    <property type="protein sequence ID" value="JAC82341.1"/>
    <property type="molecule type" value="Transcribed_RNA"/>
</dbReference>
<feature type="non-terminal residue" evidence="1">
    <location>
        <position position="149"/>
    </location>
</feature>
<dbReference type="AlphaFoldDB" id="A0A061SHY0"/>
<protein>
    <submittedName>
        <fullName evidence="1">Uncharacterized protein</fullName>
    </submittedName>
</protein>
<name>A0A061SHY0_9CHLO</name>
<evidence type="ECO:0000313" key="1">
    <source>
        <dbReference type="EMBL" id="JAC82341.1"/>
    </source>
</evidence>
<reference evidence="1" key="1">
    <citation type="submission" date="2014-05" db="EMBL/GenBank/DDBJ databases">
        <title>The transcriptome of the halophilic microalga Tetraselmis sp. GSL018 isolated from the Great Salt Lake, Utah.</title>
        <authorList>
            <person name="Jinkerson R.E."/>
            <person name="D'Adamo S."/>
            <person name="Posewitz M.C."/>
        </authorList>
    </citation>
    <scope>NUCLEOTIDE SEQUENCE</scope>
    <source>
        <strain evidence="1">GSL018</strain>
    </source>
</reference>
<feature type="non-terminal residue" evidence="1">
    <location>
        <position position="1"/>
    </location>
</feature>
<gene>
    <name evidence="1" type="ORF">TSPGSL018_5940</name>
</gene>
<proteinExistence type="predicted"/>